<reference evidence="3" key="1">
    <citation type="submission" date="2021-01" db="EMBL/GenBank/DDBJ databases">
        <title>Paracoccus amoyensis sp. nov., isolated from the surface seawater along the coast of Xiamen Island, China.</title>
        <authorList>
            <person name="Lyu L."/>
        </authorList>
    </citation>
    <scope>NUCLEOTIDE SEQUENCE</scope>
    <source>
        <strain evidence="3">MJ17</strain>
    </source>
</reference>
<keyword evidence="4" id="KW-1185">Reference proteome</keyword>
<keyword evidence="2" id="KW-0472">Membrane</keyword>
<feature type="transmembrane region" description="Helical" evidence="2">
    <location>
        <begin position="141"/>
        <end position="159"/>
    </location>
</feature>
<keyword evidence="2" id="KW-1133">Transmembrane helix</keyword>
<dbReference type="AlphaFoldDB" id="A0A934SLR8"/>
<dbReference type="PIRSF" id="PIRSF033239">
    <property type="entry name" value="ExoD"/>
    <property type="match status" value="1"/>
</dbReference>
<feature type="transmembrane region" description="Helical" evidence="2">
    <location>
        <begin position="188"/>
        <end position="216"/>
    </location>
</feature>
<feature type="transmembrane region" description="Helical" evidence="2">
    <location>
        <begin position="165"/>
        <end position="181"/>
    </location>
</feature>
<evidence type="ECO:0000256" key="2">
    <source>
        <dbReference type="SAM" id="Phobius"/>
    </source>
</evidence>
<evidence type="ECO:0000313" key="4">
    <source>
        <dbReference type="Proteomes" id="UP000640485"/>
    </source>
</evidence>
<dbReference type="InterPro" id="IPR010331">
    <property type="entry name" value="ExoD"/>
</dbReference>
<gene>
    <name evidence="3" type="ORF">JJJ17_12190</name>
</gene>
<sequence>MTECSQEAGSPESDTDAEGDRSNKPISSLIEELPRQTTGERIAIGDLVLWFEDRATLALMLIFGILNILPNPPGSSVVLGLPMLYLSAAMLLDRQPWFPRIVMDRGISASLFQTLAYRGTPYLRRCEQLLRPRREQLSQGWAFRFSGLLCLILSIILILPIPFGNIPPAACMTFLVLALAMRDGISILLGWFLSLVCIILMSGVVAASVIFVWHLLVGLLS</sequence>
<dbReference type="PANTHER" id="PTHR41795:SF1">
    <property type="entry name" value="EXOPOLYSACCHARIDE SYNTHESIS PROTEIN"/>
    <property type="match status" value="1"/>
</dbReference>
<evidence type="ECO:0000313" key="3">
    <source>
        <dbReference type="EMBL" id="MBK4216688.1"/>
    </source>
</evidence>
<feature type="region of interest" description="Disordered" evidence="1">
    <location>
        <begin position="1"/>
        <end position="24"/>
    </location>
</feature>
<dbReference type="PANTHER" id="PTHR41795">
    <property type="entry name" value="EXOPOLYSACCHARIDE SYNTHESIS PROTEIN"/>
    <property type="match status" value="1"/>
</dbReference>
<name>A0A934SLR8_9RHOB</name>
<dbReference type="Pfam" id="PF06055">
    <property type="entry name" value="ExoD"/>
    <property type="match status" value="1"/>
</dbReference>
<organism evidence="3 4">
    <name type="scientific">Paracoccus caeni</name>
    <dbReference type="NCBI Taxonomy" id="657651"/>
    <lineage>
        <taxon>Bacteria</taxon>
        <taxon>Pseudomonadati</taxon>
        <taxon>Pseudomonadota</taxon>
        <taxon>Alphaproteobacteria</taxon>
        <taxon>Rhodobacterales</taxon>
        <taxon>Paracoccaceae</taxon>
        <taxon>Paracoccus</taxon>
    </lineage>
</organism>
<dbReference type="Proteomes" id="UP000640485">
    <property type="component" value="Unassembled WGS sequence"/>
</dbReference>
<dbReference type="EMBL" id="JAEPRQ010000004">
    <property type="protein sequence ID" value="MBK4216688.1"/>
    <property type="molecule type" value="Genomic_DNA"/>
</dbReference>
<dbReference type="RefSeq" id="WP_200686841.1">
    <property type="nucleotide sequence ID" value="NZ_JAEPRQ010000004.1"/>
</dbReference>
<accession>A0A934SLR8</accession>
<protein>
    <submittedName>
        <fullName evidence="3">Exopolysaccharide biosynthesis protein</fullName>
    </submittedName>
</protein>
<proteinExistence type="predicted"/>
<keyword evidence="2" id="KW-0812">Transmembrane</keyword>
<evidence type="ECO:0000256" key="1">
    <source>
        <dbReference type="SAM" id="MobiDB-lite"/>
    </source>
</evidence>
<comment type="caution">
    <text evidence="3">The sequence shown here is derived from an EMBL/GenBank/DDBJ whole genome shotgun (WGS) entry which is preliminary data.</text>
</comment>